<gene>
    <name evidence="2" type="ORF">O181_090389</name>
</gene>
<dbReference type="PANTHER" id="PTHR18934">
    <property type="entry name" value="ATP-DEPENDENT RNA HELICASE"/>
    <property type="match status" value="1"/>
</dbReference>
<dbReference type="PANTHER" id="PTHR18934:SF83">
    <property type="entry name" value="PRE-MRNA-SPLICING FACTOR ATP-DEPENDENT RNA HELICASE DHX16"/>
    <property type="match status" value="1"/>
</dbReference>
<comment type="caution">
    <text evidence="2">The sequence shown here is derived from an EMBL/GenBank/DDBJ whole genome shotgun (WGS) entry which is preliminary data.</text>
</comment>
<proteinExistence type="predicted"/>
<evidence type="ECO:0008006" key="4">
    <source>
        <dbReference type="Google" id="ProtNLM"/>
    </source>
</evidence>
<dbReference type="Proteomes" id="UP000765509">
    <property type="component" value="Unassembled WGS sequence"/>
</dbReference>
<dbReference type="EMBL" id="AVOT02056313">
    <property type="protein sequence ID" value="MBW0550674.1"/>
    <property type="molecule type" value="Genomic_DNA"/>
</dbReference>
<dbReference type="GO" id="GO:0071013">
    <property type="term" value="C:catalytic step 2 spliceosome"/>
    <property type="evidence" value="ECO:0007669"/>
    <property type="project" value="TreeGrafter"/>
</dbReference>
<keyword evidence="3" id="KW-1185">Reference proteome</keyword>
<reference evidence="2" key="1">
    <citation type="submission" date="2021-03" db="EMBL/GenBank/DDBJ databases">
        <title>Draft genome sequence of rust myrtle Austropuccinia psidii MF-1, a brazilian biotype.</title>
        <authorList>
            <person name="Quecine M.C."/>
            <person name="Pachon D.M.R."/>
            <person name="Bonatelli M.L."/>
            <person name="Correr F.H."/>
            <person name="Franceschini L.M."/>
            <person name="Leite T.F."/>
            <person name="Margarido G.R.A."/>
            <person name="Almeida C.A."/>
            <person name="Ferrarezi J.A."/>
            <person name="Labate C.A."/>
        </authorList>
    </citation>
    <scope>NUCLEOTIDE SEQUENCE</scope>
    <source>
        <strain evidence="2">MF-1</strain>
    </source>
</reference>
<name>A0A9Q3IVI1_9BASI</name>
<dbReference type="AlphaFoldDB" id="A0A9Q3IVI1"/>
<evidence type="ECO:0000313" key="3">
    <source>
        <dbReference type="Proteomes" id="UP000765509"/>
    </source>
</evidence>
<accession>A0A9Q3IVI1</accession>
<organism evidence="2 3">
    <name type="scientific">Austropuccinia psidii MF-1</name>
    <dbReference type="NCBI Taxonomy" id="1389203"/>
    <lineage>
        <taxon>Eukaryota</taxon>
        <taxon>Fungi</taxon>
        <taxon>Dikarya</taxon>
        <taxon>Basidiomycota</taxon>
        <taxon>Pucciniomycotina</taxon>
        <taxon>Pucciniomycetes</taxon>
        <taxon>Pucciniales</taxon>
        <taxon>Sphaerophragmiaceae</taxon>
        <taxon>Austropuccinia</taxon>
    </lineage>
</organism>
<evidence type="ECO:0000256" key="1">
    <source>
        <dbReference type="ARBA" id="ARBA00047984"/>
    </source>
</evidence>
<evidence type="ECO:0000313" key="2">
    <source>
        <dbReference type="EMBL" id="MBW0550674.1"/>
    </source>
</evidence>
<sequence length="81" mass="9331">MTKPNLAGYATMIIEELHERKLSTDILRGLVKDMAHLRRDFWLIISSATMNSAKFSVHFDDAPIFHIEILYTPNCYCPTCN</sequence>
<dbReference type="GO" id="GO:0003723">
    <property type="term" value="F:RNA binding"/>
    <property type="evidence" value="ECO:0007669"/>
    <property type="project" value="TreeGrafter"/>
</dbReference>
<dbReference type="OrthoDB" id="10253254at2759"/>
<dbReference type="GO" id="GO:0003724">
    <property type="term" value="F:RNA helicase activity"/>
    <property type="evidence" value="ECO:0007669"/>
    <property type="project" value="UniProtKB-EC"/>
</dbReference>
<comment type="catalytic activity">
    <reaction evidence="1">
        <text>ATP + H2O = ADP + phosphate + H(+)</text>
        <dbReference type="Rhea" id="RHEA:13065"/>
        <dbReference type="ChEBI" id="CHEBI:15377"/>
        <dbReference type="ChEBI" id="CHEBI:15378"/>
        <dbReference type="ChEBI" id="CHEBI:30616"/>
        <dbReference type="ChEBI" id="CHEBI:43474"/>
        <dbReference type="ChEBI" id="CHEBI:456216"/>
        <dbReference type="EC" id="3.6.4.13"/>
    </reaction>
</comment>
<dbReference type="InterPro" id="IPR027417">
    <property type="entry name" value="P-loop_NTPase"/>
</dbReference>
<dbReference type="Gene3D" id="3.40.50.300">
    <property type="entry name" value="P-loop containing nucleotide triphosphate hydrolases"/>
    <property type="match status" value="1"/>
</dbReference>
<protein>
    <recommendedName>
        <fullName evidence="4">Helicase ATP-binding domain-containing protein</fullName>
    </recommendedName>
</protein>